<reference evidence="5 6" key="2">
    <citation type="submission" date="2015-01" db="EMBL/GenBank/DDBJ databases">
        <authorList>
            <consortium name="NBRP consortium"/>
            <person name="Sawabe T."/>
            <person name="Meirelles P."/>
            <person name="Feng G."/>
            <person name="Sayaka M."/>
            <person name="Hattori M."/>
            <person name="Ohkuma M."/>
        </authorList>
    </citation>
    <scope>NUCLEOTIDE SEQUENCE [LARGE SCALE GENOMIC DNA]</scope>
    <source>
        <strain evidence="6">JCM 19231</strain>
    </source>
</reference>
<evidence type="ECO:0000256" key="3">
    <source>
        <dbReference type="ARBA" id="ARBA00023163"/>
    </source>
</evidence>
<protein>
    <submittedName>
        <fullName evidence="5">DNA-binding response regulator, araC family</fullName>
    </submittedName>
</protein>
<dbReference type="PANTHER" id="PTHR43280:SF2">
    <property type="entry name" value="HTH-TYPE TRANSCRIPTIONAL REGULATOR EXSA"/>
    <property type="match status" value="1"/>
</dbReference>
<dbReference type="RefSeq" id="WP_261834871.1">
    <property type="nucleotide sequence ID" value="NZ_AP024881.1"/>
</dbReference>
<evidence type="ECO:0000259" key="4">
    <source>
        <dbReference type="PROSITE" id="PS01124"/>
    </source>
</evidence>
<dbReference type="AlphaFoldDB" id="A0A0B8NJS7"/>
<dbReference type="InterPro" id="IPR018060">
    <property type="entry name" value="HTH_AraC"/>
</dbReference>
<dbReference type="PROSITE" id="PS01124">
    <property type="entry name" value="HTH_ARAC_FAMILY_2"/>
    <property type="match status" value="1"/>
</dbReference>
<dbReference type="EMBL" id="BBRZ01000003">
    <property type="protein sequence ID" value="GAM54376.1"/>
    <property type="molecule type" value="Genomic_DNA"/>
</dbReference>
<keyword evidence="6" id="KW-1185">Reference proteome</keyword>
<feature type="domain" description="HTH araC/xylS-type" evidence="4">
    <location>
        <begin position="130"/>
        <end position="229"/>
    </location>
</feature>
<dbReference type="InterPro" id="IPR018062">
    <property type="entry name" value="HTH_AraC-typ_CS"/>
</dbReference>
<dbReference type="GO" id="GO:0003700">
    <property type="term" value="F:DNA-binding transcription factor activity"/>
    <property type="evidence" value="ECO:0007669"/>
    <property type="project" value="InterPro"/>
</dbReference>
<gene>
    <name evidence="5" type="ORF">JCM19231_2265</name>
</gene>
<keyword evidence="1" id="KW-0805">Transcription regulation</keyword>
<accession>A0A0B8NJS7</accession>
<dbReference type="InterPro" id="IPR009057">
    <property type="entry name" value="Homeodomain-like_sf"/>
</dbReference>
<dbReference type="Pfam" id="PF12833">
    <property type="entry name" value="HTH_18"/>
    <property type="match status" value="1"/>
</dbReference>
<dbReference type="PANTHER" id="PTHR43280">
    <property type="entry name" value="ARAC-FAMILY TRANSCRIPTIONAL REGULATOR"/>
    <property type="match status" value="1"/>
</dbReference>
<dbReference type="Gene3D" id="1.10.10.60">
    <property type="entry name" value="Homeodomain-like"/>
    <property type="match status" value="2"/>
</dbReference>
<keyword evidence="3" id="KW-0804">Transcription</keyword>
<dbReference type="SUPFAM" id="SSF46689">
    <property type="entry name" value="Homeodomain-like"/>
    <property type="match status" value="2"/>
</dbReference>
<organism evidence="5 6">
    <name type="scientific">Vibrio ishigakensis</name>
    <dbReference type="NCBI Taxonomy" id="1481914"/>
    <lineage>
        <taxon>Bacteria</taxon>
        <taxon>Pseudomonadati</taxon>
        <taxon>Pseudomonadota</taxon>
        <taxon>Gammaproteobacteria</taxon>
        <taxon>Vibrionales</taxon>
        <taxon>Vibrionaceae</taxon>
        <taxon>Vibrio</taxon>
    </lineage>
</organism>
<evidence type="ECO:0000256" key="1">
    <source>
        <dbReference type="ARBA" id="ARBA00023015"/>
    </source>
</evidence>
<name>A0A0B8NJS7_9VIBR</name>
<dbReference type="GO" id="GO:0043565">
    <property type="term" value="F:sequence-specific DNA binding"/>
    <property type="evidence" value="ECO:0007669"/>
    <property type="project" value="InterPro"/>
</dbReference>
<dbReference type="Proteomes" id="UP000031671">
    <property type="component" value="Unassembled WGS sequence"/>
</dbReference>
<dbReference type="PROSITE" id="PS00041">
    <property type="entry name" value="HTH_ARAC_FAMILY_1"/>
    <property type="match status" value="1"/>
</dbReference>
<dbReference type="InterPro" id="IPR020449">
    <property type="entry name" value="Tscrpt_reg_AraC-type_HTH"/>
</dbReference>
<dbReference type="SMART" id="SM00342">
    <property type="entry name" value="HTH_ARAC"/>
    <property type="match status" value="1"/>
</dbReference>
<proteinExistence type="predicted"/>
<evidence type="ECO:0000313" key="6">
    <source>
        <dbReference type="Proteomes" id="UP000031671"/>
    </source>
</evidence>
<dbReference type="PRINTS" id="PR00032">
    <property type="entry name" value="HTHARAC"/>
</dbReference>
<evidence type="ECO:0000313" key="5">
    <source>
        <dbReference type="EMBL" id="GAM54376.1"/>
    </source>
</evidence>
<reference evidence="5 6" key="1">
    <citation type="submission" date="2015-01" db="EMBL/GenBank/DDBJ databases">
        <title>Vibrio sp. C1 JCM 19231 whole genome shotgun sequence.</title>
        <authorList>
            <person name="Sawabe T."/>
            <person name="Meirelles P."/>
            <person name="Feng G."/>
            <person name="Sayaka M."/>
            <person name="Hattori M."/>
            <person name="Ohkuma M."/>
        </authorList>
    </citation>
    <scope>NUCLEOTIDE SEQUENCE [LARGE SCALE GENOMIC DNA]</scope>
    <source>
        <strain evidence="6">JCM 19231</strain>
    </source>
</reference>
<sequence length="232" mass="26759">MNARYICIGLGLDSVTHNKCSNIDDDFDFDFHGRDISVLTRPEIKYAIFILGEEVDELFEIACSICSNLGKRLIVLTAESYVCNTYTDKVQCTFLNYTDLSKLRGSLSNLVNTTTQSTNISGNLPSKRLNKIDMFIEKNIDREIREEEVANLANFSTTYFSKFFRKHKNISFQEYLSNKRVELSKQLLTSQPREKVSSIAFQVGYSDVSYFNRVFKKHTSLTPTEYRQNVVR</sequence>
<evidence type="ECO:0000256" key="2">
    <source>
        <dbReference type="ARBA" id="ARBA00023125"/>
    </source>
</evidence>
<comment type="caution">
    <text evidence="5">The sequence shown here is derived from an EMBL/GenBank/DDBJ whole genome shotgun (WGS) entry which is preliminary data.</text>
</comment>
<keyword evidence="2 5" id="KW-0238">DNA-binding</keyword>